<dbReference type="SUPFAM" id="SSF53098">
    <property type="entry name" value="Ribonuclease H-like"/>
    <property type="match status" value="1"/>
</dbReference>
<evidence type="ECO:0000256" key="2">
    <source>
        <dbReference type="ARBA" id="ARBA00006357"/>
    </source>
</evidence>
<name>W4KFZ8_HETIT</name>
<dbReference type="KEGG" id="hir:HETIRDRAFT_472359"/>
<feature type="region of interest" description="Disordered" evidence="7">
    <location>
        <begin position="52"/>
        <end position="105"/>
    </location>
</feature>
<evidence type="ECO:0000256" key="7">
    <source>
        <dbReference type="SAM" id="MobiDB-lite"/>
    </source>
</evidence>
<gene>
    <name evidence="9" type="ORF">HETIRDRAFT_472359</name>
</gene>
<evidence type="ECO:0000256" key="4">
    <source>
        <dbReference type="ARBA" id="ARBA00022801"/>
    </source>
</evidence>
<reference evidence="9 10" key="1">
    <citation type="journal article" date="2012" name="New Phytol.">
        <title>Insight into trade-off between wood decay and parasitism from the genome of a fungal forest pathogen.</title>
        <authorList>
            <person name="Olson A."/>
            <person name="Aerts A."/>
            <person name="Asiegbu F."/>
            <person name="Belbahri L."/>
            <person name="Bouzid O."/>
            <person name="Broberg A."/>
            <person name="Canback B."/>
            <person name="Coutinho P.M."/>
            <person name="Cullen D."/>
            <person name="Dalman K."/>
            <person name="Deflorio G."/>
            <person name="van Diepen L.T."/>
            <person name="Dunand C."/>
            <person name="Duplessis S."/>
            <person name="Durling M."/>
            <person name="Gonthier P."/>
            <person name="Grimwood J."/>
            <person name="Fossdal C.G."/>
            <person name="Hansson D."/>
            <person name="Henrissat B."/>
            <person name="Hietala A."/>
            <person name="Himmelstrand K."/>
            <person name="Hoffmeister D."/>
            <person name="Hogberg N."/>
            <person name="James T.Y."/>
            <person name="Karlsson M."/>
            <person name="Kohler A."/>
            <person name="Kues U."/>
            <person name="Lee Y.H."/>
            <person name="Lin Y.C."/>
            <person name="Lind M."/>
            <person name="Lindquist E."/>
            <person name="Lombard V."/>
            <person name="Lucas S."/>
            <person name="Lunden K."/>
            <person name="Morin E."/>
            <person name="Murat C."/>
            <person name="Park J."/>
            <person name="Raffaello T."/>
            <person name="Rouze P."/>
            <person name="Salamov A."/>
            <person name="Schmutz J."/>
            <person name="Solheim H."/>
            <person name="Stahlberg J."/>
            <person name="Velez H."/>
            <person name="de Vries R.P."/>
            <person name="Wiebenga A."/>
            <person name="Woodward S."/>
            <person name="Yakovlev I."/>
            <person name="Garbelotto M."/>
            <person name="Martin F."/>
            <person name="Grigoriev I.V."/>
            <person name="Stenlid J."/>
        </authorList>
    </citation>
    <scope>NUCLEOTIDE SEQUENCE [LARGE SCALE GENOMIC DNA]</scope>
    <source>
        <strain evidence="9 10">TC 32-1</strain>
    </source>
</reference>
<dbReference type="CDD" id="cd06145">
    <property type="entry name" value="REX1_like"/>
    <property type="match status" value="1"/>
</dbReference>
<dbReference type="InterPro" id="IPR013520">
    <property type="entry name" value="Ribonucl_H"/>
</dbReference>
<dbReference type="EMBL" id="KI925456">
    <property type="protein sequence ID" value="ETW83986.1"/>
    <property type="molecule type" value="Genomic_DNA"/>
</dbReference>
<dbReference type="PANTHER" id="PTHR12801:SF115">
    <property type="entry name" value="FI18136P1-RELATED"/>
    <property type="match status" value="1"/>
</dbReference>
<dbReference type="FunCoup" id="W4KFZ8">
    <property type="interactions" value="227"/>
</dbReference>
<feature type="compositionally biased region" description="Low complexity" evidence="7">
    <location>
        <begin position="72"/>
        <end position="82"/>
    </location>
</feature>
<evidence type="ECO:0000256" key="6">
    <source>
        <dbReference type="ARBA" id="ARBA00023242"/>
    </source>
</evidence>
<dbReference type="SMART" id="SM00479">
    <property type="entry name" value="EXOIII"/>
    <property type="match status" value="1"/>
</dbReference>
<dbReference type="GO" id="GO:0005634">
    <property type="term" value="C:nucleus"/>
    <property type="evidence" value="ECO:0007669"/>
    <property type="project" value="UniProtKB-SubCell"/>
</dbReference>
<dbReference type="GeneID" id="20677454"/>
<evidence type="ECO:0000313" key="9">
    <source>
        <dbReference type="EMBL" id="ETW83986.1"/>
    </source>
</evidence>
<dbReference type="STRING" id="747525.W4KFZ8"/>
<organism evidence="9 10">
    <name type="scientific">Heterobasidion irregulare (strain TC 32-1)</name>
    <dbReference type="NCBI Taxonomy" id="747525"/>
    <lineage>
        <taxon>Eukaryota</taxon>
        <taxon>Fungi</taxon>
        <taxon>Dikarya</taxon>
        <taxon>Basidiomycota</taxon>
        <taxon>Agaricomycotina</taxon>
        <taxon>Agaricomycetes</taxon>
        <taxon>Russulales</taxon>
        <taxon>Bondarzewiaceae</taxon>
        <taxon>Heterobasidion</taxon>
        <taxon>Heterobasidion annosum species complex</taxon>
    </lineage>
</organism>
<dbReference type="Gene3D" id="3.30.420.10">
    <property type="entry name" value="Ribonuclease H-like superfamily/Ribonuclease H"/>
    <property type="match status" value="1"/>
</dbReference>
<keyword evidence="10" id="KW-1185">Reference proteome</keyword>
<accession>W4KFZ8</accession>
<dbReference type="OrthoDB" id="8191639at2759"/>
<dbReference type="GO" id="GO:0003676">
    <property type="term" value="F:nucleic acid binding"/>
    <property type="evidence" value="ECO:0007669"/>
    <property type="project" value="InterPro"/>
</dbReference>
<evidence type="ECO:0000259" key="8">
    <source>
        <dbReference type="SMART" id="SM00479"/>
    </source>
</evidence>
<dbReference type="GO" id="GO:0004527">
    <property type="term" value="F:exonuclease activity"/>
    <property type="evidence" value="ECO:0007669"/>
    <property type="project" value="UniProtKB-KW"/>
</dbReference>
<dbReference type="InterPro" id="IPR047021">
    <property type="entry name" value="REXO1/3/4-like"/>
</dbReference>
<dbReference type="Pfam" id="PF00929">
    <property type="entry name" value="RNase_T"/>
    <property type="match status" value="1"/>
</dbReference>
<proteinExistence type="inferred from homology"/>
<evidence type="ECO:0000256" key="5">
    <source>
        <dbReference type="ARBA" id="ARBA00022839"/>
    </source>
</evidence>
<comment type="subcellular location">
    <subcellularLocation>
        <location evidence="1">Nucleus</location>
    </subcellularLocation>
</comment>
<dbReference type="FunFam" id="3.30.420.10:FF:000031">
    <property type="entry name" value="RNA exonuclease 1"/>
    <property type="match status" value="1"/>
</dbReference>
<keyword evidence="5" id="KW-0269">Exonuclease</keyword>
<dbReference type="GO" id="GO:0010629">
    <property type="term" value="P:negative regulation of gene expression"/>
    <property type="evidence" value="ECO:0007669"/>
    <property type="project" value="UniProtKB-ARBA"/>
</dbReference>
<evidence type="ECO:0000256" key="1">
    <source>
        <dbReference type="ARBA" id="ARBA00004123"/>
    </source>
</evidence>
<keyword evidence="6" id="KW-0539">Nucleus</keyword>
<comment type="similarity">
    <text evidence="2">Belongs to the REXO1/REXO3 family.</text>
</comment>
<dbReference type="InterPro" id="IPR036397">
    <property type="entry name" value="RNaseH_sf"/>
</dbReference>
<dbReference type="InParanoid" id="W4KFZ8"/>
<dbReference type="InterPro" id="IPR012337">
    <property type="entry name" value="RNaseH-like_sf"/>
</dbReference>
<keyword evidence="4" id="KW-0378">Hydrolase</keyword>
<dbReference type="PANTHER" id="PTHR12801">
    <property type="entry name" value="RNA EXONUCLEASE REXO1 / RECO3 FAMILY MEMBER-RELATED"/>
    <property type="match status" value="1"/>
</dbReference>
<protein>
    <recommendedName>
        <fullName evidence="8">Exonuclease domain-containing protein</fullName>
    </recommendedName>
</protein>
<dbReference type="RefSeq" id="XP_009543708.1">
    <property type="nucleotide sequence ID" value="XM_009545413.1"/>
</dbReference>
<dbReference type="InterPro" id="IPR034922">
    <property type="entry name" value="REX1-like_exo"/>
</dbReference>
<sequence>MFSPLGLFHSLPCPNKSQCRRKNCLFSHKSGVVENPVSIPYDTPQPVASSSALASRSSVPAKRPAASSPTHALSSANAASSLHPQRKLQKVGTTQKPLALPTASRTPTGVPVLRVNAAQSKIPVATRQTMLKSLYDHFVVLYDAVLPQEPSLASEHALRQEEEIYNRASKSTYRNAVITSIASIKSRPPPTNISHPSIGTTNDIAARTAEAHALTSLNLTSAHLMPLILSRDQLQKWGFLAEIPEPWGPGGQSPSAEGSRVKCERCAVAYVVQPLAEGKASADECTYHWGKAVTRNINGERMRMYTCCHRPTTEGGGCTQGPHVFYESDLASLHARHPFSSLKPSSFEGKKKERDVVALDCEMIYTTGGFRVARVSIVDARGQEIFDELVKMDDGVEVVDFNTRFSGITATQYAAKARRSLREIRCSLDEFLSQDTILLGHGLENDLRTLRIMHHRCVDTAILFEHPRGFPFRKALRDLTKEHLGRTIQTGGGTAGHSSIEDSIATLDLVKWFVYNKVRQPPLSAATPATGTSSSRSITMAVGSFRPALDNVRAPPAKEAFRI</sequence>
<dbReference type="HOGENOM" id="CLU_022453_5_4_1"/>
<dbReference type="AlphaFoldDB" id="W4KFZ8"/>
<keyword evidence="3" id="KW-0540">Nuclease</keyword>
<feature type="domain" description="Exonuclease" evidence="8">
    <location>
        <begin position="355"/>
        <end position="519"/>
    </location>
</feature>
<evidence type="ECO:0000313" key="10">
    <source>
        <dbReference type="Proteomes" id="UP000030671"/>
    </source>
</evidence>
<evidence type="ECO:0000256" key="3">
    <source>
        <dbReference type="ARBA" id="ARBA00022722"/>
    </source>
</evidence>
<dbReference type="eggNOG" id="KOG2248">
    <property type="taxonomic scope" value="Eukaryota"/>
</dbReference>
<dbReference type="Proteomes" id="UP000030671">
    <property type="component" value="Unassembled WGS sequence"/>
</dbReference>